<reference evidence="1 2" key="1">
    <citation type="submission" date="2020-05" db="EMBL/GenBank/DDBJ databases">
        <title>Draft genome sequence of Desulfovibrio sp. strain HN2T.</title>
        <authorList>
            <person name="Ueno A."/>
            <person name="Tamazawa S."/>
            <person name="Tamamura S."/>
            <person name="Murakami T."/>
            <person name="Kiyama T."/>
            <person name="Inomata H."/>
            <person name="Amano Y."/>
            <person name="Miyakawa K."/>
            <person name="Tamaki H."/>
            <person name="Naganuma T."/>
            <person name="Kaneko K."/>
        </authorList>
    </citation>
    <scope>NUCLEOTIDE SEQUENCE [LARGE SCALE GENOMIC DNA]</scope>
    <source>
        <strain evidence="1 2">HN2</strain>
    </source>
</reference>
<dbReference type="SUPFAM" id="SSF160719">
    <property type="entry name" value="gpW/gp25-like"/>
    <property type="match status" value="1"/>
</dbReference>
<sequence length="106" mass="11691">MYLIDMRETTRQIIGATGVTEIVQNARNILGTTKGTVPLDRTFGVRLRFLDRPLPEAMAEYTGEIVAELQAQEPRLKVESVSFAAKPEDAVDGRLYPIVTISIEGA</sequence>
<organism evidence="1 2">
    <name type="scientific">Desulfovibrio subterraneus</name>
    <dbReference type="NCBI Taxonomy" id="2718620"/>
    <lineage>
        <taxon>Bacteria</taxon>
        <taxon>Pseudomonadati</taxon>
        <taxon>Thermodesulfobacteriota</taxon>
        <taxon>Desulfovibrionia</taxon>
        <taxon>Desulfovibrionales</taxon>
        <taxon>Desulfovibrionaceae</taxon>
        <taxon>Desulfovibrio</taxon>
    </lineage>
</organism>
<dbReference type="Gene3D" id="3.10.450.40">
    <property type="match status" value="1"/>
</dbReference>
<evidence type="ECO:0008006" key="3">
    <source>
        <dbReference type="Google" id="ProtNLM"/>
    </source>
</evidence>
<accession>A0A7J0BI88</accession>
<evidence type="ECO:0000313" key="2">
    <source>
        <dbReference type="Proteomes" id="UP000503840"/>
    </source>
</evidence>
<dbReference type="RefSeq" id="WP_174404947.1">
    <property type="nucleotide sequence ID" value="NZ_BLVO01000013.1"/>
</dbReference>
<keyword evidence="2" id="KW-1185">Reference proteome</keyword>
<evidence type="ECO:0000313" key="1">
    <source>
        <dbReference type="EMBL" id="GFM33278.1"/>
    </source>
</evidence>
<dbReference type="AlphaFoldDB" id="A0A7J0BI88"/>
<dbReference type="EMBL" id="BLVO01000013">
    <property type="protein sequence ID" value="GFM33278.1"/>
    <property type="molecule type" value="Genomic_DNA"/>
</dbReference>
<dbReference type="Proteomes" id="UP000503840">
    <property type="component" value="Unassembled WGS sequence"/>
</dbReference>
<proteinExistence type="predicted"/>
<comment type="caution">
    <text evidence="1">The sequence shown here is derived from an EMBL/GenBank/DDBJ whole genome shotgun (WGS) entry which is preliminary data.</text>
</comment>
<protein>
    <recommendedName>
        <fullName evidence="3">IraD/Gp25-like domain-containing protein</fullName>
    </recommendedName>
</protein>
<name>A0A7J0BI88_9BACT</name>
<gene>
    <name evidence="1" type="ORF">DSM101010T_16430</name>
</gene>